<dbReference type="RefSeq" id="WP_191161074.1">
    <property type="nucleotide sequence ID" value="NZ_JACWMX010000001.1"/>
</dbReference>
<dbReference type="AlphaFoldDB" id="A0A926NV35"/>
<accession>A0A926NV35</accession>
<dbReference type="Gene3D" id="3.90.550.10">
    <property type="entry name" value="Spore Coat Polysaccharide Biosynthesis Protein SpsA, Chain A"/>
    <property type="match status" value="1"/>
</dbReference>
<evidence type="ECO:0000259" key="1">
    <source>
        <dbReference type="Pfam" id="PF00535"/>
    </source>
</evidence>
<evidence type="ECO:0000313" key="3">
    <source>
        <dbReference type="Proteomes" id="UP000619078"/>
    </source>
</evidence>
<feature type="domain" description="Glycosyltransferase 2-like" evidence="1">
    <location>
        <begin position="11"/>
        <end position="99"/>
    </location>
</feature>
<evidence type="ECO:0000313" key="2">
    <source>
        <dbReference type="EMBL" id="MBD1392323.1"/>
    </source>
</evidence>
<organism evidence="2 3">
    <name type="scientific">Mucilaginibacter glaciei</name>
    <dbReference type="NCBI Taxonomy" id="2772109"/>
    <lineage>
        <taxon>Bacteria</taxon>
        <taxon>Pseudomonadati</taxon>
        <taxon>Bacteroidota</taxon>
        <taxon>Sphingobacteriia</taxon>
        <taxon>Sphingobacteriales</taxon>
        <taxon>Sphingobacteriaceae</taxon>
        <taxon>Mucilaginibacter</taxon>
    </lineage>
</organism>
<comment type="caution">
    <text evidence="2">The sequence shown here is derived from an EMBL/GenBank/DDBJ whole genome shotgun (WGS) entry which is preliminary data.</text>
</comment>
<dbReference type="EMBL" id="JACWMX010000001">
    <property type="protein sequence ID" value="MBD1392323.1"/>
    <property type="molecule type" value="Genomic_DNA"/>
</dbReference>
<dbReference type="InterPro" id="IPR001173">
    <property type="entry name" value="Glyco_trans_2-like"/>
</dbReference>
<reference evidence="2" key="1">
    <citation type="submission" date="2020-09" db="EMBL/GenBank/DDBJ databases">
        <title>Novel species of Mucilaginibacter isolated from a glacier on the Tibetan Plateau.</title>
        <authorList>
            <person name="Liu Q."/>
            <person name="Xin Y.-H."/>
        </authorList>
    </citation>
    <scope>NUCLEOTIDE SEQUENCE</scope>
    <source>
        <strain evidence="2">ZB1P21</strain>
    </source>
</reference>
<dbReference type="InterPro" id="IPR050834">
    <property type="entry name" value="Glycosyltransf_2"/>
</dbReference>
<dbReference type="Proteomes" id="UP000619078">
    <property type="component" value="Unassembled WGS sequence"/>
</dbReference>
<proteinExistence type="predicted"/>
<dbReference type="SUPFAM" id="SSF53448">
    <property type="entry name" value="Nucleotide-diphospho-sugar transferases"/>
    <property type="match status" value="1"/>
</dbReference>
<sequence length="229" mass="25982">MNIEMLHPKITIITVVYNGVNSIEKTIVNVLNLNYPNLDFIVVDGNSTDGTVQILNQYREKLTWLITEPDKGIYDAMNKGWELADNESYILFLGAGDEVVELPDMNLYKNAEVIYGDVELGQRGTFKSTVGWRSFLGNSVHHQAMLVKKSIHPTPPFSLEFKVYADFDFNQRLIKSGVKFLKDPGFRSYAMEGGVSEKIDTKESLRVVRKNYGSLVGYLAALYYHLQKV</sequence>
<protein>
    <submittedName>
        <fullName evidence="2">Glycosyltransferase</fullName>
    </submittedName>
</protein>
<dbReference type="InterPro" id="IPR029044">
    <property type="entry name" value="Nucleotide-diphossugar_trans"/>
</dbReference>
<gene>
    <name evidence="2" type="ORF">IDJ76_04355</name>
</gene>
<dbReference type="Pfam" id="PF00535">
    <property type="entry name" value="Glycos_transf_2"/>
    <property type="match status" value="1"/>
</dbReference>
<dbReference type="PANTHER" id="PTHR43685:SF2">
    <property type="entry name" value="GLYCOSYLTRANSFERASE 2-LIKE DOMAIN-CONTAINING PROTEIN"/>
    <property type="match status" value="1"/>
</dbReference>
<dbReference type="CDD" id="cd06433">
    <property type="entry name" value="GT_2_WfgS_like"/>
    <property type="match status" value="1"/>
</dbReference>
<name>A0A926NV35_9SPHI</name>
<dbReference type="PANTHER" id="PTHR43685">
    <property type="entry name" value="GLYCOSYLTRANSFERASE"/>
    <property type="match status" value="1"/>
</dbReference>
<keyword evidence="3" id="KW-1185">Reference proteome</keyword>